<organism evidence="1 2">
    <name type="scientific">Pseudocitrobacter faecalis</name>
    <dbReference type="NCBI Taxonomy" id="1398493"/>
    <lineage>
        <taxon>Bacteria</taxon>
        <taxon>Pseudomonadati</taxon>
        <taxon>Pseudomonadota</taxon>
        <taxon>Gammaproteobacteria</taxon>
        <taxon>Enterobacterales</taxon>
        <taxon>Enterobacteriaceae</taxon>
        <taxon>Pseudocitrobacter</taxon>
    </lineage>
</organism>
<protein>
    <recommendedName>
        <fullName evidence="3">DUF2163 domain-containing protein</fullName>
    </recommendedName>
</protein>
<accession>A0ABX9G0F3</accession>
<dbReference type="RefSeq" id="WP_113844799.1">
    <property type="nucleotide sequence ID" value="NZ_QNRL01000002.1"/>
</dbReference>
<dbReference type="EMBL" id="QNRL01000002">
    <property type="protein sequence ID" value="RBP13429.1"/>
    <property type="molecule type" value="Genomic_DNA"/>
</dbReference>
<dbReference type="Proteomes" id="UP000253201">
    <property type="component" value="Unassembled WGS sequence"/>
</dbReference>
<proteinExistence type="predicted"/>
<evidence type="ECO:0000313" key="2">
    <source>
        <dbReference type="Proteomes" id="UP000253201"/>
    </source>
</evidence>
<comment type="caution">
    <text evidence="1">The sequence shown here is derived from an EMBL/GenBank/DDBJ whole genome shotgun (WGS) entry which is preliminary data.</text>
</comment>
<gene>
    <name evidence="1" type="ORF">DFQ50_102162</name>
</gene>
<sequence length="207" mass="23529">MDDLLTNPNLLKYWNLTRGGNRTELTIQEVMSLGQHVTCFDVFPRNQNGIHWTDAFKNLELNSVVYQSFPDIIQDSLPAFNEEKGISNNSINFKVSNIDNSVQMLALSGGLFKAKVNIIMVILDPYTTTPIYQMLMFSGFIDYCQAVADPNNKTTELTVNINSIFQKLDVQTRTIASNSVYQSYYPGDEFMSLLGQVNQANQEWKMK</sequence>
<name>A0ABX9G0F3_9ENTR</name>
<evidence type="ECO:0000313" key="1">
    <source>
        <dbReference type="EMBL" id="RBP13429.1"/>
    </source>
</evidence>
<evidence type="ECO:0008006" key="3">
    <source>
        <dbReference type="Google" id="ProtNLM"/>
    </source>
</evidence>
<reference evidence="1 2" key="1">
    <citation type="submission" date="2018-06" db="EMBL/GenBank/DDBJ databases">
        <title>Genomic Encyclopedia of Type Strains, Phase IV (KMG-IV): sequencing the most valuable type-strain genomes for metagenomic binning, comparative biology and taxonomic classification.</title>
        <authorList>
            <person name="Goeker M."/>
        </authorList>
    </citation>
    <scope>NUCLEOTIDE SEQUENCE [LARGE SCALE GENOMIC DNA]</scope>
    <source>
        <strain evidence="1 2">DSM 27453</strain>
    </source>
</reference>
<keyword evidence="2" id="KW-1185">Reference proteome</keyword>